<reference evidence="4 5" key="1">
    <citation type="submission" date="2016-02" db="EMBL/GenBank/DDBJ databases">
        <title>Draft Genome for Tepidibacillus decaturensis nov. sp. Strain Z9, an Anaerobic, Moderately Thermophilic and Heterotrophic Bacterium from Deep Subsurface of the Illinois Basin, USA.</title>
        <authorList>
            <person name="Dong Y."/>
            <person name="Chang J.Y."/>
            <person name="Sanford R."/>
            <person name="Fouke B.W."/>
        </authorList>
    </citation>
    <scope>NUCLEOTIDE SEQUENCE [LARGE SCALE GENOMIC DNA]</scope>
    <source>
        <strain evidence="4 5">Z9</strain>
    </source>
</reference>
<protein>
    <submittedName>
        <fullName evidence="4">Uncharacterized protein</fullName>
    </submittedName>
</protein>
<dbReference type="InterPro" id="IPR058637">
    <property type="entry name" value="YknX-like_C"/>
</dbReference>
<evidence type="ECO:0000259" key="3">
    <source>
        <dbReference type="Pfam" id="PF25989"/>
    </source>
</evidence>
<dbReference type="InterPro" id="IPR006143">
    <property type="entry name" value="RND_pump_MFP"/>
</dbReference>
<evidence type="ECO:0000313" key="5">
    <source>
        <dbReference type="Proteomes" id="UP000070352"/>
    </source>
</evidence>
<evidence type="ECO:0000256" key="1">
    <source>
        <dbReference type="ARBA" id="ARBA00009477"/>
    </source>
</evidence>
<dbReference type="NCBIfam" id="TIGR01730">
    <property type="entry name" value="RND_mfp"/>
    <property type="match status" value="1"/>
</dbReference>
<dbReference type="AlphaFoldDB" id="A0A135L6N3"/>
<dbReference type="STRING" id="1413211.U473_11830"/>
<dbReference type="Gene3D" id="2.40.30.170">
    <property type="match status" value="1"/>
</dbReference>
<name>A0A135L6N3_9BACI</name>
<dbReference type="GO" id="GO:1990281">
    <property type="term" value="C:efflux pump complex"/>
    <property type="evidence" value="ECO:0007669"/>
    <property type="project" value="TreeGrafter"/>
</dbReference>
<keyword evidence="5" id="KW-1185">Reference proteome</keyword>
<feature type="domain" description="YknX-like C-terminal permuted SH3-like" evidence="3">
    <location>
        <begin position="155"/>
        <end position="221"/>
    </location>
</feature>
<organism evidence="4 5">
    <name type="scientific">Tepidibacillus decaturensis</name>
    <dbReference type="NCBI Taxonomy" id="1413211"/>
    <lineage>
        <taxon>Bacteria</taxon>
        <taxon>Bacillati</taxon>
        <taxon>Bacillota</taxon>
        <taxon>Bacilli</taxon>
        <taxon>Bacillales</taxon>
        <taxon>Bacillaceae</taxon>
        <taxon>Tepidibacillus</taxon>
    </lineage>
</organism>
<dbReference type="Proteomes" id="UP000070352">
    <property type="component" value="Unassembled WGS sequence"/>
</dbReference>
<comment type="similarity">
    <text evidence="1">Belongs to the membrane fusion protein (MFP) (TC 8.A.1) family.</text>
</comment>
<dbReference type="PANTHER" id="PTHR30469">
    <property type="entry name" value="MULTIDRUG RESISTANCE PROTEIN MDTA"/>
    <property type="match status" value="1"/>
</dbReference>
<dbReference type="Pfam" id="PF25989">
    <property type="entry name" value="YknX_C"/>
    <property type="match status" value="1"/>
</dbReference>
<sequence length="230" mass="24242">MAQDAAEKANSNVGIASSESAVQQAKVGVEQAQHAIADSKITAPIAGQVVAINTEKGEMAGPQSPVAQIVNANQVTVQLNVSETSLQSFKLGQQVKVNVSSLNQTFPGEVTFIAPSANAQTLTFAIEVVIKNEQQQIKPGMLAEVTLIKDAKQQIVVPTQAILGNGGQTYVYIIQNGKAVKRPVKVSEMATEETTIAEGLSEKDTVIIKGQYALTEGTPIEIVKEEGKSS</sequence>
<dbReference type="Pfam" id="PF25954">
    <property type="entry name" value="Beta-barrel_RND_2"/>
    <property type="match status" value="1"/>
</dbReference>
<feature type="domain" description="CusB-like beta-barrel" evidence="2">
    <location>
        <begin position="77"/>
        <end position="149"/>
    </location>
</feature>
<gene>
    <name evidence="4" type="ORF">U473_11830</name>
</gene>
<dbReference type="EMBL" id="LSKU01000001">
    <property type="protein sequence ID" value="KXG44632.1"/>
    <property type="molecule type" value="Genomic_DNA"/>
</dbReference>
<comment type="caution">
    <text evidence="4">The sequence shown here is derived from an EMBL/GenBank/DDBJ whole genome shotgun (WGS) entry which is preliminary data.</text>
</comment>
<dbReference type="Gene3D" id="2.40.420.20">
    <property type="match status" value="1"/>
</dbReference>
<proteinExistence type="inferred from homology"/>
<dbReference type="GO" id="GO:0015562">
    <property type="term" value="F:efflux transmembrane transporter activity"/>
    <property type="evidence" value="ECO:0007669"/>
    <property type="project" value="TreeGrafter"/>
</dbReference>
<accession>A0A135L6N3</accession>
<evidence type="ECO:0000259" key="2">
    <source>
        <dbReference type="Pfam" id="PF25954"/>
    </source>
</evidence>
<dbReference type="InterPro" id="IPR058792">
    <property type="entry name" value="Beta-barrel_RND_2"/>
</dbReference>
<evidence type="ECO:0000313" key="4">
    <source>
        <dbReference type="EMBL" id="KXG44632.1"/>
    </source>
</evidence>
<dbReference type="SUPFAM" id="SSF111369">
    <property type="entry name" value="HlyD-like secretion proteins"/>
    <property type="match status" value="1"/>
</dbReference>